<evidence type="ECO:0000313" key="2">
    <source>
        <dbReference type="Proteomes" id="UP000236520"/>
    </source>
</evidence>
<dbReference type="Proteomes" id="UP000236520">
    <property type="component" value="Unassembled WGS sequence"/>
</dbReference>
<dbReference type="EMBL" id="LJIW01000001">
    <property type="protein sequence ID" value="PNG94400.1"/>
    <property type="molecule type" value="Genomic_DNA"/>
</dbReference>
<comment type="caution">
    <text evidence="1">The sequence shown here is derived from an EMBL/GenBank/DDBJ whole genome shotgun (WGS) entry which is preliminary data.</text>
</comment>
<accession>A0A2J7Z2A1</accession>
<gene>
    <name evidence="1" type="ORF">SMF913_10425</name>
</gene>
<evidence type="ECO:0000313" key="1">
    <source>
        <dbReference type="EMBL" id="PNG94400.1"/>
    </source>
</evidence>
<protein>
    <submittedName>
        <fullName evidence="1">Uncharacterized protein</fullName>
    </submittedName>
</protein>
<reference evidence="1 2" key="1">
    <citation type="submission" date="2015-09" db="EMBL/GenBank/DDBJ databases">
        <title>Genome sequence, genome mining and natural product profiling of a biocontrol bacterium Streptomyces malaysiensis F913.</title>
        <authorList>
            <person name="Xu Y."/>
            <person name="Wei J."/>
            <person name="Xie J."/>
            <person name="Li T."/>
            <person name="Zhou Z."/>
        </authorList>
    </citation>
    <scope>NUCLEOTIDE SEQUENCE [LARGE SCALE GENOMIC DNA]</scope>
    <source>
        <strain evidence="1 2">F913</strain>
    </source>
</reference>
<proteinExistence type="predicted"/>
<organism evidence="1 2">
    <name type="scientific">Streptomyces malaysiensis</name>
    <dbReference type="NCBI Taxonomy" id="92644"/>
    <lineage>
        <taxon>Bacteria</taxon>
        <taxon>Bacillati</taxon>
        <taxon>Actinomycetota</taxon>
        <taxon>Actinomycetes</taxon>
        <taxon>Kitasatosporales</taxon>
        <taxon>Streptomycetaceae</taxon>
        <taxon>Streptomyces</taxon>
        <taxon>Streptomyces violaceusniger group</taxon>
    </lineage>
</organism>
<sequence length="51" mass="5708">MVAAVLSWTWTTRARSSWVRWTVAACVADDSRAMRASHISRISSGVRVRTT</sequence>
<name>A0A2J7Z2A1_STRMQ</name>
<keyword evidence="2" id="KW-1185">Reference proteome</keyword>
<dbReference type="AlphaFoldDB" id="A0A2J7Z2A1"/>